<dbReference type="Proteomes" id="UP001164244">
    <property type="component" value="Chromosome"/>
</dbReference>
<evidence type="ECO:0000256" key="1">
    <source>
        <dbReference type="SAM" id="Phobius"/>
    </source>
</evidence>
<feature type="transmembrane region" description="Helical" evidence="1">
    <location>
        <begin position="6"/>
        <end position="26"/>
    </location>
</feature>
<protein>
    <submittedName>
        <fullName evidence="2">Uncharacterized protein</fullName>
    </submittedName>
</protein>
<organism evidence="2 3">
    <name type="scientific">Veillonella rogosae</name>
    <dbReference type="NCBI Taxonomy" id="423477"/>
    <lineage>
        <taxon>Bacteria</taxon>
        <taxon>Bacillati</taxon>
        <taxon>Bacillota</taxon>
        <taxon>Negativicutes</taxon>
        <taxon>Veillonellales</taxon>
        <taxon>Veillonellaceae</taxon>
        <taxon>Veillonella</taxon>
    </lineage>
</organism>
<evidence type="ECO:0000313" key="3">
    <source>
        <dbReference type="Proteomes" id="UP001164244"/>
    </source>
</evidence>
<accession>A0AA46X2M6</accession>
<sequence length="84" mass="8863">MGALLASPIISAVVSVAVAYIAFKVAFFTIKRVAMNAVTGILTYLVCVHILNIPMDIGLGVWALTAILGPIPMLIAAGWYGFLK</sequence>
<gene>
    <name evidence="2" type="ORF">OKW85_08705</name>
</gene>
<name>A0AA46X2M6_9FIRM</name>
<feature type="transmembrane region" description="Helical" evidence="1">
    <location>
        <begin position="33"/>
        <end position="53"/>
    </location>
</feature>
<keyword evidence="1" id="KW-1133">Transmembrane helix</keyword>
<proteinExistence type="predicted"/>
<keyword evidence="1" id="KW-0812">Transmembrane</keyword>
<evidence type="ECO:0000313" key="2">
    <source>
        <dbReference type="EMBL" id="UZG50758.1"/>
    </source>
</evidence>
<dbReference type="AlphaFoldDB" id="A0AA46X2M6"/>
<dbReference type="KEGG" id="vrg:OKW85_08705"/>
<reference evidence="2" key="1">
    <citation type="submission" date="2022-11" db="EMBL/GenBank/DDBJ databases">
        <title>Complete genome sequence of Veillonella rogosae KCOM 3468 isolated from human Subgingival dental plaque of Chronic peridontitis Lesion.</title>
        <authorList>
            <person name="Park S.-N."/>
            <person name="Lim Y.K."/>
            <person name="Kook J.-K."/>
        </authorList>
    </citation>
    <scope>NUCLEOTIDE SEQUENCE</scope>
    <source>
        <strain evidence="2">KCOM 3468</strain>
    </source>
</reference>
<keyword evidence="1" id="KW-0472">Membrane</keyword>
<dbReference type="EMBL" id="CP110418">
    <property type="protein sequence ID" value="UZG50758.1"/>
    <property type="molecule type" value="Genomic_DNA"/>
</dbReference>
<dbReference type="RefSeq" id="WP_005385224.1">
    <property type="nucleotide sequence ID" value="NZ_CP110418.1"/>
</dbReference>
<feature type="transmembrane region" description="Helical" evidence="1">
    <location>
        <begin position="59"/>
        <end position="83"/>
    </location>
</feature>